<dbReference type="RefSeq" id="WP_203147942.1">
    <property type="nucleotide sequence ID" value="NZ_JAEVHL010000026.1"/>
</dbReference>
<evidence type="ECO:0000313" key="1">
    <source>
        <dbReference type="EMBL" id="MBM0275547.1"/>
    </source>
</evidence>
<proteinExistence type="predicted"/>
<evidence type="ECO:0008006" key="3">
    <source>
        <dbReference type="Google" id="ProtNLM"/>
    </source>
</evidence>
<evidence type="ECO:0000313" key="2">
    <source>
        <dbReference type="Proteomes" id="UP000622245"/>
    </source>
</evidence>
<gene>
    <name evidence="1" type="ORF">JM949_08830</name>
</gene>
<dbReference type="EMBL" id="JAEVHL010000026">
    <property type="protein sequence ID" value="MBM0275547.1"/>
    <property type="molecule type" value="Genomic_DNA"/>
</dbReference>
<name>A0ABS1YDW7_9ACTN</name>
<comment type="caution">
    <text evidence="1">The sequence shown here is derived from an EMBL/GenBank/DDBJ whole genome shotgun (WGS) entry which is preliminary data.</text>
</comment>
<protein>
    <recommendedName>
        <fullName evidence="3">PASTA domain-containing protein</fullName>
    </recommendedName>
</protein>
<keyword evidence="2" id="KW-1185">Reference proteome</keyword>
<reference evidence="1 2" key="1">
    <citation type="submission" date="2021-01" db="EMBL/GenBank/DDBJ databases">
        <title>Draft genome sequence of Micromonospora sp. strain STR1s_6.</title>
        <authorList>
            <person name="Karlyshev A."/>
            <person name="Jawad R."/>
        </authorList>
    </citation>
    <scope>NUCLEOTIDE SEQUENCE [LARGE SCALE GENOMIC DNA]</scope>
    <source>
        <strain evidence="1 2">STR1S-6</strain>
    </source>
</reference>
<organism evidence="1 2">
    <name type="scientific">Micromonospora tarensis</name>
    <dbReference type="NCBI Taxonomy" id="2806100"/>
    <lineage>
        <taxon>Bacteria</taxon>
        <taxon>Bacillati</taxon>
        <taxon>Actinomycetota</taxon>
        <taxon>Actinomycetes</taxon>
        <taxon>Micromonosporales</taxon>
        <taxon>Micromonosporaceae</taxon>
        <taxon>Micromonospora</taxon>
    </lineage>
</organism>
<accession>A0ABS1YDW7</accession>
<sequence length="136" mass="14815">MTLTKRRSPTTVVRVVVALVGVGCLLLTAGGAVKAAGRGVAILHDPEYDLPPRQFQADYETLWRQFVEQVPSGSRVAITPPQTDAEHWQQRLTEFAVLNGCVVVQGADRDYSVGVVQVKRKRPTGPGVRLVVRKVG</sequence>
<dbReference type="Proteomes" id="UP000622245">
    <property type="component" value="Unassembled WGS sequence"/>
</dbReference>